<evidence type="ECO:0000313" key="1">
    <source>
        <dbReference type="EMBL" id="TKR96279.1"/>
    </source>
</evidence>
<protein>
    <submittedName>
        <fullName evidence="1">Uncharacterized protein</fullName>
    </submittedName>
</protein>
<comment type="caution">
    <text evidence="1">The sequence shown here is derived from an EMBL/GenBank/DDBJ whole genome shotgun (WGS) entry which is preliminary data.</text>
</comment>
<evidence type="ECO:0000313" key="2">
    <source>
        <dbReference type="Proteomes" id="UP000298663"/>
    </source>
</evidence>
<name>A0A4U5PI03_STECR</name>
<dbReference type="EMBL" id="AZBU02000002">
    <property type="protein sequence ID" value="TKR96279.1"/>
    <property type="molecule type" value="Genomic_DNA"/>
</dbReference>
<sequence>MNLVTNSSMRTAGETTFTTDALRKGTTASHALVSGTTLDLVDDADCGTGQEDGFYNREFVIAAWICTRYVS</sequence>
<accession>A0A4U5PI03</accession>
<reference evidence="1 2" key="1">
    <citation type="journal article" date="2015" name="Genome Biol.">
        <title>Comparative genomics of Steinernema reveals deeply conserved gene regulatory networks.</title>
        <authorList>
            <person name="Dillman A.R."/>
            <person name="Macchietto M."/>
            <person name="Porter C.F."/>
            <person name="Rogers A."/>
            <person name="Williams B."/>
            <person name="Antoshechkin I."/>
            <person name="Lee M.M."/>
            <person name="Goodwin Z."/>
            <person name="Lu X."/>
            <person name="Lewis E.E."/>
            <person name="Goodrich-Blair H."/>
            <person name="Stock S.P."/>
            <person name="Adams B.J."/>
            <person name="Sternberg P.W."/>
            <person name="Mortazavi A."/>
        </authorList>
    </citation>
    <scope>NUCLEOTIDE SEQUENCE [LARGE SCALE GENOMIC DNA]</scope>
    <source>
        <strain evidence="1 2">ALL</strain>
    </source>
</reference>
<reference evidence="1 2" key="2">
    <citation type="journal article" date="2019" name="G3 (Bethesda)">
        <title>Hybrid Assembly of the Genome of the Entomopathogenic Nematode Steinernema carpocapsae Identifies the X-Chromosome.</title>
        <authorList>
            <person name="Serra L."/>
            <person name="Macchietto M."/>
            <person name="Macias-Munoz A."/>
            <person name="McGill C.J."/>
            <person name="Rodriguez I.M."/>
            <person name="Rodriguez B."/>
            <person name="Murad R."/>
            <person name="Mortazavi A."/>
        </authorList>
    </citation>
    <scope>NUCLEOTIDE SEQUENCE [LARGE SCALE GENOMIC DNA]</scope>
    <source>
        <strain evidence="1 2">ALL</strain>
    </source>
</reference>
<keyword evidence="2" id="KW-1185">Reference proteome</keyword>
<proteinExistence type="predicted"/>
<dbReference type="Proteomes" id="UP000298663">
    <property type="component" value="Unassembled WGS sequence"/>
</dbReference>
<gene>
    <name evidence="1" type="ORF">L596_010324</name>
</gene>
<organism evidence="1 2">
    <name type="scientific">Steinernema carpocapsae</name>
    <name type="common">Entomopathogenic nematode</name>
    <dbReference type="NCBI Taxonomy" id="34508"/>
    <lineage>
        <taxon>Eukaryota</taxon>
        <taxon>Metazoa</taxon>
        <taxon>Ecdysozoa</taxon>
        <taxon>Nematoda</taxon>
        <taxon>Chromadorea</taxon>
        <taxon>Rhabditida</taxon>
        <taxon>Tylenchina</taxon>
        <taxon>Panagrolaimomorpha</taxon>
        <taxon>Strongyloidoidea</taxon>
        <taxon>Steinernematidae</taxon>
        <taxon>Steinernema</taxon>
    </lineage>
</organism>
<dbReference type="AlphaFoldDB" id="A0A4U5PI03"/>